<name>A0ABS9RAY1_9FIRM</name>
<proteinExistence type="predicted"/>
<dbReference type="SUPFAM" id="SSF89550">
    <property type="entry name" value="PHP domain-like"/>
    <property type="match status" value="1"/>
</dbReference>
<gene>
    <name evidence="2" type="ORF">LQE99_13005</name>
</gene>
<dbReference type="RefSeq" id="WP_117453599.1">
    <property type="nucleotide sequence ID" value="NZ_JAKVPQ010000010.1"/>
</dbReference>
<dbReference type="Gene3D" id="3.40.50.300">
    <property type="entry name" value="P-loop containing nucleotide triphosphate hydrolases"/>
    <property type="match status" value="1"/>
</dbReference>
<evidence type="ECO:0000313" key="2">
    <source>
        <dbReference type="EMBL" id="MCH4286041.1"/>
    </source>
</evidence>
<dbReference type="SUPFAM" id="SSF52540">
    <property type="entry name" value="P-loop containing nucleoside triphosphate hydrolases"/>
    <property type="match status" value="1"/>
</dbReference>
<dbReference type="PANTHER" id="PTHR42924">
    <property type="entry name" value="EXONUCLEASE"/>
    <property type="match status" value="1"/>
</dbReference>
<dbReference type="Proteomes" id="UP001202402">
    <property type="component" value="Unassembled WGS sequence"/>
</dbReference>
<accession>A0ABS9RAY1</accession>
<reference evidence="2 3" key="1">
    <citation type="submission" date="2022-02" db="EMBL/GenBank/DDBJ databases">
        <title>Genome of Erysipelotrichaceae sp. nov. NSJ-176 isolated from human feces.</title>
        <authorList>
            <person name="Abdugheni R."/>
        </authorList>
    </citation>
    <scope>NUCLEOTIDE SEQUENCE [LARGE SCALE GENOMIC DNA]</scope>
    <source>
        <strain evidence="2 3">NSJ-176</strain>
    </source>
</reference>
<dbReference type="EMBL" id="JAKVPQ010000010">
    <property type="protein sequence ID" value="MCH4286041.1"/>
    <property type="molecule type" value="Genomic_DNA"/>
</dbReference>
<dbReference type="InterPro" id="IPR016195">
    <property type="entry name" value="Pol/histidinol_Pase-like"/>
</dbReference>
<dbReference type="Gene3D" id="3.20.20.140">
    <property type="entry name" value="Metal-dependent hydrolases"/>
    <property type="match status" value="1"/>
</dbReference>
<protein>
    <submittedName>
        <fullName evidence="2">PHP domain-containing protein</fullName>
    </submittedName>
</protein>
<dbReference type="SMART" id="SM00481">
    <property type="entry name" value="POLIIIAc"/>
    <property type="match status" value="1"/>
</dbReference>
<dbReference type="InterPro" id="IPR003141">
    <property type="entry name" value="Pol/His_phosphatase_N"/>
</dbReference>
<dbReference type="InterPro" id="IPR027417">
    <property type="entry name" value="P-loop_NTPase"/>
</dbReference>
<evidence type="ECO:0000313" key="3">
    <source>
        <dbReference type="Proteomes" id="UP001202402"/>
    </source>
</evidence>
<evidence type="ECO:0000259" key="1">
    <source>
        <dbReference type="SMART" id="SM00481"/>
    </source>
</evidence>
<dbReference type="CDD" id="cd07432">
    <property type="entry name" value="PHP_HisPPase"/>
    <property type="match status" value="1"/>
</dbReference>
<sequence>MKENKKIVHDLVKLDLHIHSVYSKKDKDLVSKNTIQNIPILMEKLEQEKVNMIAITDHNAFSYDMYKAMKSNMSKCKTLLKVLPGIEFDVEISDNRVHVISIFDDAQEEKIAKIEGIVTKYQFDNENNNAYKKSTFKEILSKIDLNVVVIAHQKCSPKARKQDVNLSSIGEEEFDKIIDYDYFDAVEFRSGKVEGILNNYREEKDLRNLRYITGTDCHDWTVYPAQKPSDKSQMKYTYMKSLPSFRGLAMALTEPNRLSTAYSSINAPYVKEIKIETNGKEEVIKLSSGINVVIGDNSVGKSLLFEYLYSSDLKDVKPASKVNGYKQFCKKKKIKITPFESEMKNGIKFDRQGDIRDLFQRKSNLKDIAFFTDKFKELKTDIHNEELDAYINNVLKLIEFNQEKKTKLLDLDYSLEIPAEIDDVSYSLRVIPDLTYTAKDYAKVISTIELAKNSITKVKNEKLLQDEDKKYLSSVEQNLVKMIKKYNNLKFQEKVTETIIATINSVTESFDNEAAKTAQAQENKINTFKKNISNFTSKIVGMIETDNKKKPTVLENFKTINIEEADNQFGKYHFVTRVVTSNITKDIIEKALMYPFSHKGKISYLENIDLDNFDENCNAKIDPFKKEGKDIKTSYKECVKEYIGKNILKIENVILLDKDDISTGNSPGKNALIYLDIFSKDSTIKLYLVDQPGDDVSQNRISTDLISILRKMVEFKQVLFITHKPELVVNLDVDNVIVLKNDENNNLKVSYGALEYIDDEVNILDEVANTLDGGVEVIRKRWKRYDK</sequence>
<feature type="domain" description="Polymerase/histidinol phosphatase N-terminal" evidence="1">
    <location>
        <begin position="14"/>
        <end position="92"/>
    </location>
</feature>
<dbReference type="PANTHER" id="PTHR42924:SF3">
    <property type="entry name" value="POLYMERASE_HISTIDINOL PHOSPHATASE N-TERMINAL DOMAIN-CONTAINING PROTEIN"/>
    <property type="match status" value="1"/>
</dbReference>
<keyword evidence="3" id="KW-1185">Reference proteome</keyword>
<comment type="caution">
    <text evidence="2">The sequence shown here is derived from an EMBL/GenBank/DDBJ whole genome shotgun (WGS) entry which is preliminary data.</text>
</comment>
<organism evidence="2 3">
    <name type="scientific">Amedibacillus hominis</name>
    <dbReference type="NCBI Taxonomy" id="2897776"/>
    <lineage>
        <taxon>Bacteria</taxon>
        <taxon>Bacillati</taxon>
        <taxon>Bacillota</taxon>
        <taxon>Erysipelotrichia</taxon>
        <taxon>Erysipelotrichales</taxon>
        <taxon>Erysipelotrichaceae</taxon>
        <taxon>Amedibacillus</taxon>
    </lineage>
</organism>
<dbReference type="InterPro" id="IPR052018">
    <property type="entry name" value="PHP_domain"/>
</dbReference>